<dbReference type="Pfam" id="PF00278">
    <property type="entry name" value="Orn_DAP_Arg_deC"/>
    <property type="match status" value="1"/>
</dbReference>
<dbReference type="InterPro" id="IPR029066">
    <property type="entry name" value="PLP-binding_barrel"/>
</dbReference>
<dbReference type="SUPFAM" id="SSF50621">
    <property type="entry name" value="Alanine racemase C-terminal domain-like"/>
    <property type="match status" value="1"/>
</dbReference>
<gene>
    <name evidence="7" type="ORF">DFJ66_7636</name>
</gene>
<keyword evidence="2 3" id="KW-0663">Pyridoxal phosphate</keyword>
<dbReference type="Proteomes" id="UP000272729">
    <property type="component" value="Unassembled WGS sequence"/>
</dbReference>
<reference evidence="7 8" key="1">
    <citation type="submission" date="2018-10" db="EMBL/GenBank/DDBJ databases">
        <title>Sequencing the genomes of 1000 actinobacteria strains.</title>
        <authorList>
            <person name="Klenk H.-P."/>
        </authorList>
    </citation>
    <scope>NUCLEOTIDE SEQUENCE [LARGE SCALE GENOMIC DNA]</scope>
    <source>
        <strain evidence="7 8">DSM 43911</strain>
    </source>
</reference>
<dbReference type="GO" id="GO:0009089">
    <property type="term" value="P:lysine biosynthetic process via diaminopimelate"/>
    <property type="evidence" value="ECO:0007669"/>
    <property type="project" value="TreeGrafter"/>
</dbReference>
<dbReference type="SUPFAM" id="SSF51419">
    <property type="entry name" value="PLP-binding barrel"/>
    <property type="match status" value="1"/>
</dbReference>
<comment type="caution">
    <text evidence="7">The sequence shown here is derived from an EMBL/GenBank/DDBJ whole genome shotgun (WGS) entry which is preliminary data.</text>
</comment>
<dbReference type="InterPro" id="IPR000183">
    <property type="entry name" value="Orn/DAP/Arg_de-COase"/>
</dbReference>
<evidence type="ECO:0000313" key="7">
    <source>
        <dbReference type="EMBL" id="RKT74292.1"/>
    </source>
</evidence>
<dbReference type="EMBL" id="RBXR01000001">
    <property type="protein sequence ID" value="RKT74292.1"/>
    <property type="molecule type" value="Genomic_DNA"/>
</dbReference>
<dbReference type="InterPro" id="IPR009006">
    <property type="entry name" value="Ala_racemase/Decarboxylase_C"/>
</dbReference>
<feature type="modified residue" description="N6-(pyridoxal phosphate)lysine" evidence="3">
    <location>
        <position position="36"/>
    </location>
</feature>
<feature type="domain" description="Orn/DAP/Arg decarboxylase 2 N-terminal" evidence="6">
    <location>
        <begin position="12"/>
        <end position="261"/>
    </location>
</feature>
<dbReference type="Pfam" id="PF02784">
    <property type="entry name" value="Orn_Arg_deC_N"/>
    <property type="match status" value="1"/>
</dbReference>
<dbReference type="AlphaFoldDB" id="A0A495XK73"/>
<evidence type="ECO:0000256" key="2">
    <source>
        <dbReference type="ARBA" id="ARBA00022898"/>
    </source>
</evidence>
<dbReference type="PANTHER" id="PTHR43727:SF2">
    <property type="entry name" value="GROUP IV DECARBOXYLASE"/>
    <property type="match status" value="1"/>
</dbReference>
<accession>A0A495XK73</accession>
<comment type="similarity">
    <text evidence="4">Belongs to the Orn/Lys/Arg decarboxylase class-II family.</text>
</comment>
<organism evidence="7 8">
    <name type="scientific">Saccharothrix variisporea</name>
    <dbReference type="NCBI Taxonomy" id="543527"/>
    <lineage>
        <taxon>Bacteria</taxon>
        <taxon>Bacillati</taxon>
        <taxon>Actinomycetota</taxon>
        <taxon>Actinomycetes</taxon>
        <taxon>Pseudonocardiales</taxon>
        <taxon>Pseudonocardiaceae</taxon>
        <taxon>Saccharothrix</taxon>
    </lineage>
</organism>
<feature type="active site" description="Proton donor" evidence="3">
    <location>
        <position position="326"/>
    </location>
</feature>
<dbReference type="PANTHER" id="PTHR43727">
    <property type="entry name" value="DIAMINOPIMELATE DECARBOXYLASE"/>
    <property type="match status" value="1"/>
</dbReference>
<dbReference type="GO" id="GO:0008836">
    <property type="term" value="F:diaminopimelate decarboxylase activity"/>
    <property type="evidence" value="ECO:0007669"/>
    <property type="project" value="TreeGrafter"/>
</dbReference>
<comment type="cofactor">
    <cofactor evidence="1 3">
        <name>pyridoxal 5'-phosphate</name>
        <dbReference type="ChEBI" id="CHEBI:597326"/>
    </cofactor>
</comment>
<sequence length="399" mass="42236">MMRTPAYVYDLDEVDRSVALLRAALPAPSRLYYSLKANPHPSVVAALRAAGCHAEVCSPGELEVASSAGFSPDDVLYTGPGKRDAEVADALRQGVRWFSVDSPHAIDQLDRLSPGDARFLLRVNDSAPVPGQGLTMTGVASQFGADAEWVLARPELFGARDAATPAGFHLYMGTNLTDEDALVAQFTQAATTARKLADACGWEVEVLDLGGGFGAPFARAGALPVFDGLAGRVEDLLDSAFPDWREGRPAVAFESGRYLVATAGRLLTRVLDAKVSHGTPVLVLESGINHLGGMSGLRRLPPMVPHLLSLEGRDRLTGAIVAGPLCTPLDTWGRGVDVVDARPGDVLAVPNVGAYGLTASLVAFLGHPPPLEVTVRSGRVLDVSALALRREQPTDHDWE</sequence>
<evidence type="ECO:0000259" key="5">
    <source>
        <dbReference type="Pfam" id="PF00278"/>
    </source>
</evidence>
<evidence type="ECO:0000259" key="6">
    <source>
        <dbReference type="Pfam" id="PF02784"/>
    </source>
</evidence>
<dbReference type="PRINTS" id="PR01179">
    <property type="entry name" value="ODADCRBXLASE"/>
</dbReference>
<evidence type="ECO:0000256" key="1">
    <source>
        <dbReference type="ARBA" id="ARBA00001933"/>
    </source>
</evidence>
<protein>
    <submittedName>
        <fullName evidence="7">Diaminopimelate decarboxylase</fullName>
    </submittedName>
</protein>
<name>A0A495XK73_9PSEU</name>
<evidence type="ECO:0000313" key="8">
    <source>
        <dbReference type="Proteomes" id="UP000272729"/>
    </source>
</evidence>
<feature type="domain" description="Orn/DAP/Arg decarboxylase 2 C-terminal" evidence="5">
    <location>
        <begin position="7"/>
        <end position="353"/>
    </location>
</feature>
<dbReference type="InterPro" id="IPR022643">
    <property type="entry name" value="De-COase2_C"/>
</dbReference>
<dbReference type="Gene3D" id="2.40.37.10">
    <property type="entry name" value="Lyase, Ornithine Decarboxylase, Chain A, domain 1"/>
    <property type="match status" value="1"/>
</dbReference>
<dbReference type="InterPro" id="IPR022644">
    <property type="entry name" value="De-COase2_N"/>
</dbReference>
<dbReference type="Gene3D" id="3.20.20.10">
    <property type="entry name" value="Alanine racemase"/>
    <property type="match status" value="1"/>
</dbReference>
<proteinExistence type="inferred from homology"/>
<keyword evidence="8" id="KW-1185">Reference proteome</keyword>
<evidence type="ECO:0000256" key="3">
    <source>
        <dbReference type="PIRSR" id="PIRSR600183-50"/>
    </source>
</evidence>
<evidence type="ECO:0000256" key="4">
    <source>
        <dbReference type="RuleBase" id="RU003737"/>
    </source>
</evidence>